<keyword evidence="3" id="KW-1185">Reference proteome</keyword>
<dbReference type="AlphaFoldDB" id="A0ABD3I910"/>
<evidence type="ECO:0000256" key="1">
    <source>
        <dbReference type="SAM" id="MobiDB-lite"/>
    </source>
</evidence>
<gene>
    <name evidence="2" type="ORF">R1sor_017239</name>
</gene>
<evidence type="ECO:0000313" key="3">
    <source>
        <dbReference type="Proteomes" id="UP001633002"/>
    </source>
</evidence>
<dbReference type="EMBL" id="JBJQOH010000001">
    <property type="protein sequence ID" value="KAL3699217.1"/>
    <property type="molecule type" value="Genomic_DNA"/>
</dbReference>
<sequence length="461" mass="52801">MKVYIRALPSSFKHSFVLRTVCLRRLLAFEAEKFDILSDVSEDRSEESGDSEPVQLMQKGGKGKKRAMKKVPTATPPARKRAQLRKDSKSGGTEPMSIDSANPTDFCRALWKDDTLDSKTSSKSACATIIEKYRIDFKGKEPLGFLFVVWEHLHVFGNSSLAPHKPNRLNGYMESCHGFHVSPMDEDGKDVLLTEEEEDGWDFFWRSASQDFDRECHVNPDFIDLVGKKFKVWDGNHRVTVWLQVSKEEKYGNSLLHHPRVQCVIVKPPQAALKEMEVAMHNLNITFHATVKYDWIQDAKRTLHVLSTPLSEYKQLLGDKVYGKLEESRKKTTKKGWYSDNMTVAAGAYIISYNEVMAAQKELSIAEQEMEASGTPWTESEKSKRWKEMLVYATRHWNSLIQKYATIVNPSLGPDFMSNVREIQMTLAQQDKGKKEVKNGMLTKSIAAEEEEKFLKYFDSY</sequence>
<organism evidence="2 3">
    <name type="scientific">Riccia sorocarpa</name>
    <dbReference type="NCBI Taxonomy" id="122646"/>
    <lineage>
        <taxon>Eukaryota</taxon>
        <taxon>Viridiplantae</taxon>
        <taxon>Streptophyta</taxon>
        <taxon>Embryophyta</taxon>
        <taxon>Marchantiophyta</taxon>
        <taxon>Marchantiopsida</taxon>
        <taxon>Marchantiidae</taxon>
        <taxon>Marchantiales</taxon>
        <taxon>Ricciaceae</taxon>
        <taxon>Riccia</taxon>
    </lineage>
</organism>
<proteinExistence type="predicted"/>
<feature type="region of interest" description="Disordered" evidence="1">
    <location>
        <begin position="40"/>
        <end position="100"/>
    </location>
</feature>
<reference evidence="2 3" key="1">
    <citation type="submission" date="2024-09" db="EMBL/GenBank/DDBJ databases">
        <title>Chromosome-scale assembly of Riccia sorocarpa.</title>
        <authorList>
            <person name="Paukszto L."/>
        </authorList>
    </citation>
    <scope>NUCLEOTIDE SEQUENCE [LARGE SCALE GENOMIC DNA]</scope>
    <source>
        <strain evidence="2">LP-2024</strain>
        <tissue evidence="2">Aerial parts of the thallus</tissue>
    </source>
</reference>
<accession>A0ABD3I910</accession>
<evidence type="ECO:0000313" key="2">
    <source>
        <dbReference type="EMBL" id="KAL3699217.1"/>
    </source>
</evidence>
<comment type="caution">
    <text evidence="2">The sequence shown here is derived from an EMBL/GenBank/DDBJ whole genome shotgun (WGS) entry which is preliminary data.</text>
</comment>
<dbReference type="Proteomes" id="UP001633002">
    <property type="component" value="Unassembled WGS sequence"/>
</dbReference>
<protein>
    <submittedName>
        <fullName evidence="2">Uncharacterized protein</fullName>
    </submittedName>
</protein>
<name>A0ABD3I910_9MARC</name>